<dbReference type="GO" id="GO:0005829">
    <property type="term" value="C:cytosol"/>
    <property type="evidence" value="ECO:0007669"/>
    <property type="project" value="TreeGrafter"/>
</dbReference>
<dbReference type="PANTHER" id="PTHR33505:SF4">
    <property type="entry name" value="PROTEIN PREY, MITOCHONDRIAL"/>
    <property type="match status" value="1"/>
</dbReference>
<gene>
    <name evidence="2" type="ORF">DX908_08310</name>
</gene>
<dbReference type="Gene3D" id="2.20.25.10">
    <property type="match status" value="1"/>
</dbReference>
<accession>A0A371RIK5</accession>
<dbReference type="InterPro" id="IPR005651">
    <property type="entry name" value="Trm112-like"/>
</dbReference>
<name>A0A371RIK5_9PROT</name>
<dbReference type="InParanoid" id="A0A371RIK5"/>
<comment type="caution">
    <text evidence="2">The sequence shown here is derived from an EMBL/GenBank/DDBJ whole genome shotgun (WGS) entry which is preliminary data.</text>
</comment>
<dbReference type="AlphaFoldDB" id="A0A371RIK5"/>
<evidence type="ECO:0000313" key="3">
    <source>
        <dbReference type="Proteomes" id="UP000264589"/>
    </source>
</evidence>
<dbReference type="RefSeq" id="WP_116391890.1">
    <property type="nucleotide sequence ID" value="NZ_QUQO01000001.1"/>
</dbReference>
<reference evidence="2 3" key="1">
    <citation type="submission" date="2018-08" db="EMBL/GenBank/DDBJ databases">
        <title>Parvularcula sp. SM1705, isolated from surface water of the South Sea China.</title>
        <authorList>
            <person name="Sun L."/>
        </authorList>
    </citation>
    <scope>NUCLEOTIDE SEQUENCE [LARGE SCALE GENOMIC DNA]</scope>
    <source>
        <strain evidence="2 3">SM1705</strain>
    </source>
</reference>
<proteinExistence type="inferred from homology"/>
<dbReference type="EMBL" id="QUQO01000001">
    <property type="protein sequence ID" value="RFB05258.1"/>
    <property type="molecule type" value="Genomic_DNA"/>
</dbReference>
<dbReference type="Pfam" id="PF03966">
    <property type="entry name" value="Trm112p"/>
    <property type="match status" value="1"/>
</dbReference>
<evidence type="ECO:0000256" key="1">
    <source>
        <dbReference type="HAMAP-Rule" id="MF_01187"/>
    </source>
</evidence>
<dbReference type="PANTHER" id="PTHR33505">
    <property type="entry name" value="ZGC:162634"/>
    <property type="match status" value="1"/>
</dbReference>
<dbReference type="FunCoup" id="A0A371RIK5">
    <property type="interactions" value="169"/>
</dbReference>
<keyword evidence="3" id="KW-1185">Reference proteome</keyword>
<dbReference type="HAMAP" id="MF_01187">
    <property type="entry name" value="UPF0434"/>
    <property type="match status" value="1"/>
</dbReference>
<dbReference type="OrthoDB" id="9812205at2"/>
<protein>
    <recommendedName>
        <fullName evidence="1">UPF0434 protein DX908_08310</fullName>
    </recommendedName>
</protein>
<evidence type="ECO:0000313" key="2">
    <source>
        <dbReference type="EMBL" id="RFB05258.1"/>
    </source>
</evidence>
<dbReference type="FunFam" id="2.20.25.10:FF:000002">
    <property type="entry name" value="UPF0434 protein YcaR"/>
    <property type="match status" value="1"/>
</dbReference>
<organism evidence="2 3">
    <name type="scientific">Parvularcula marina</name>
    <dbReference type="NCBI Taxonomy" id="2292771"/>
    <lineage>
        <taxon>Bacteria</taxon>
        <taxon>Pseudomonadati</taxon>
        <taxon>Pseudomonadota</taxon>
        <taxon>Alphaproteobacteria</taxon>
        <taxon>Parvularculales</taxon>
        <taxon>Parvularculaceae</taxon>
        <taxon>Parvularcula</taxon>
    </lineage>
</organism>
<comment type="similarity">
    <text evidence="1">Belongs to the UPF0434 family.</text>
</comment>
<dbReference type="Proteomes" id="UP000264589">
    <property type="component" value="Unassembled WGS sequence"/>
</dbReference>
<dbReference type="SUPFAM" id="SSF158997">
    <property type="entry name" value="Trm112p-like"/>
    <property type="match status" value="1"/>
</dbReference>
<sequence>MNDKIDPKLLTLLVCPVTRSTLHYDAEKQELVSDKAKLAFPIRSGIPIMLEAEARRLDEAPKAGSDTPLTE</sequence>